<accession>A0ABQ5U595</accession>
<evidence type="ECO:0000313" key="2">
    <source>
        <dbReference type="Proteomes" id="UP001161409"/>
    </source>
</evidence>
<evidence type="ECO:0000313" key="1">
    <source>
        <dbReference type="EMBL" id="GLQ07013.1"/>
    </source>
</evidence>
<dbReference type="EMBL" id="BSNF01000008">
    <property type="protein sequence ID" value="GLQ07013.1"/>
    <property type="molecule type" value="Genomic_DNA"/>
</dbReference>
<gene>
    <name evidence="1" type="ORF">GCM10007924_22340</name>
</gene>
<proteinExistence type="predicted"/>
<keyword evidence="2" id="KW-1185">Reference proteome</keyword>
<sequence length="166" mass="19384">MFCALLAMGFIGQGLHHFFYKNMLFIQSEVYPDLYLVKYPEEEQALLHQAILRKVKQHPNIGLSVGKKLAYERENSIFFYKYYKAFLFSVFQDEGTAYFLKNEEDLGGLVTEELGMYKKYKLAEFQYAPCKDDVTLYCGELKYFNENGFIKSDTLLNLTPLNGIKK</sequence>
<reference evidence="1" key="1">
    <citation type="journal article" date="2014" name="Int. J. Syst. Evol. Microbiol.">
        <title>Complete genome of a new Firmicutes species belonging to the dominant human colonic microbiota ('Ruminococcus bicirculans') reveals two chromosomes and a selective capacity to utilize plant glucans.</title>
        <authorList>
            <consortium name="NISC Comparative Sequencing Program"/>
            <person name="Wegmann U."/>
            <person name="Louis P."/>
            <person name="Goesmann A."/>
            <person name="Henrissat B."/>
            <person name="Duncan S.H."/>
            <person name="Flint H.J."/>
        </authorList>
    </citation>
    <scope>NUCLEOTIDE SEQUENCE</scope>
    <source>
        <strain evidence="1">NBRC 103408</strain>
    </source>
</reference>
<dbReference type="Proteomes" id="UP001161409">
    <property type="component" value="Unassembled WGS sequence"/>
</dbReference>
<reference evidence="1" key="2">
    <citation type="submission" date="2023-01" db="EMBL/GenBank/DDBJ databases">
        <title>Draft genome sequence of Sneathiella chinensis strain NBRC 103408.</title>
        <authorList>
            <person name="Sun Q."/>
            <person name="Mori K."/>
        </authorList>
    </citation>
    <scope>NUCLEOTIDE SEQUENCE</scope>
    <source>
        <strain evidence="1">NBRC 103408</strain>
    </source>
</reference>
<protein>
    <submittedName>
        <fullName evidence="1">Uncharacterized protein</fullName>
    </submittedName>
</protein>
<comment type="caution">
    <text evidence="1">The sequence shown here is derived from an EMBL/GenBank/DDBJ whole genome shotgun (WGS) entry which is preliminary data.</text>
</comment>
<name>A0ABQ5U595_9PROT</name>
<organism evidence="1 2">
    <name type="scientific">Sneathiella chinensis</name>
    <dbReference type="NCBI Taxonomy" id="349750"/>
    <lineage>
        <taxon>Bacteria</taxon>
        <taxon>Pseudomonadati</taxon>
        <taxon>Pseudomonadota</taxon>
        <taxon>Alphaproteobacteria</taxon>
        <taxon>Sneathiellales</taxon>
        <taxon>Sneathiellaceae</taxon>
        <taxon>Sneathiella</taxon>
    </lineage>
</organism>